<evidence type="ECO:0000256" key="11">
    <source>
        <dbReference type="ARBA" id="ARBA00022837"/>
    </source>
</evidence>
<keyword evidence="13" id="KW-0915">Sodium</keyword>
<dbReference type="GO" id="GO:1901623">
    <property type="term" value="P:regulation of lymphocyte chemotaxis"/>
    <property type="evidence" value="ECO:0007669"/>
    <property type="project" value="Ensembl"/>
</dbReference>
<feature type="transmembrane region" description="Helical" evidence="27">
    <location>
        <begin position="424"/>
        <end position="442"/>
    </location>
</feature>
<feature type="transmembrane region" description="Helical" evidence="27">
    <location>
        <begin position="365"/>
        <end position="387"/>
    </location>
</feature>
<evidence type="ECO:0000259" key="29">
    <source>
        <dbReference type="Pfam" id="PF01699"/>
    </source>
</evidence>
<evidence type="ECO:0000256" key="12">
    <source>
        <dbReference type="ARBA" id="ARBA00022989"/>
    </source>
</evidence>
<dbReference type="GO" id="GO:0051560">
    <property type="term" value="P:mitochondrial calcium ion homeostasis"/>
    <property type="evidence" value="ECO:0007669"/>
    <property type="project" value="Ensembl"/>
</dbReference>
<feature type="transmembrane region" description="Helical" evidence="27">
    <location>
        <begin position="483"/>
        <end position="508"/>
    </location>
</feature>
<feature type="signal peptide" evidence="28">
    <location>
        <begin position="1"/>
        <end position="26"/>
    </location>
</feature>
<feature type="transmembrane region" description="Helical" evidence="27">
    <location>
        <begin position="211"/>
        <end position="230"/>
    </location>
</feature>
<keyword evidence="16 27" id="KW-0472">Membrane</keyword>
<keyword evidence="12 27" id="KW-1133">Transmembrane helix</keyword>
<evidence type="ECO:0000256" key="3">
    <source>
        <dbReference type="ARBA" id="ARBA00022448"/>
    </source>
</evidence>
<evidence type="ECO:0000256" key="10">
    <source>
        <dbReference type="ARBA" id="ARBA00022792"/>
    </source>
</evidence>
<dbReference type="FunFam" id="1.20.1420.30:FF:000025">
    <property type="entry name" value="sodium/potassium/calcium exchanger 6, mitochondrial isoform X3"/>
    <property type="match status" value="1"/>
</dbReference>
<keyword evidence="14" id="KW-0406">Ion transport</keyword>
<evidence type="ECO:0000256" key="16">
    <source>
        <dbReference type="ARBA" id="ARBA00023136"/>
    </source>
</evidence>
<evidence type="ECO:0000256" key="19">
    <source>
        <dbReference type="ARBA" id="ARBA00033667"/>
    </source>
</evidence>
<dbReference type="OMA" id="IWIMNIA"/>
<gene>
    <name evidence="30" type="primary">SLC8B1</name>
</gene>
<dbReference type="GO" id="GO:0086038">
    <property type="term" value="F:calcium:sodium antiporter activity involved in regulation of cardiac muscle cell membrane potential"/>
    <property type="evidence" value="ECO:0007669"/>
    <property type="project" value="Ensembl"/>
</dbReference>
<dbReference type="GO" id="GO:2001256">
    <property type="term" value="P:regulation of store-operated calcium entry"/>
    <property type="evidence" value="ECO:0007669"/>
    <property type="project" value="Ensembl"/>
</dbReference>
<reference evidence="30" key="1">
    <citation type="submission" date="2025-08" db="UniProtKB">
        <authorList>
            <consortium name="Ensembl"/>
        </authorList>
    </citation>
    <scope>IDENTIFICATION</scope>
</reference>
<sequence length="580" mass="63833">MAGRWLDLRWALSVLCVLLMVETVPGARGPSTGAHISPQFPASGVNQTPVVDCRKVCGLNVSDRCDFIRTNPDCHSDGGYLDYLEGIFCHFPPRLLPLAVTLYVSWLLYLFLILGVTAAKFFCPNLSAISTTLNCDPGPLDIHPHGVTFLAFGNGAPDIFSALVAFSDPHTAGLALGALFGAGVLVTTVVAGGITILHPFMAASRPFFRDIVFYMVAVFLTFIMLFRGRVTLPWALGYLGLYVFYVVTVILCTWIYRWQRRGSLIYSMPVTPEILSDSEEDRVSSNTNSYDYGDEYRPLLFYQETTAQILARALNPLDYMKWRRKSAYWKALKVFKLPVEFLLLLTVPVVDPDKDDRNWKRPLNCLHLVISPLVIVLTLQSGTYGVYEIGGLVPVWVVVVIAGTALASVTFFATSNSQPPRLHWLFAFLGFLTSALWINAAATEVVNILRSLGVVFRLSNTVLGLTLLAWGNSIGGDSGLARYGWPGFAFCAADILVGVGLGCLLQISRSHTDVKLEPDGLLVWVLAGALGLSLVFSLVSVPLQCFRLSRVYGFCLLLFYVNFLVVALLTEFGVIHLKSM</sequence>
<proteinExistence type="inferred from homology"/>
<dbReference type="GO" id="GO:0042593">
    <property type="term" value="P:glucose homeostasis"/>
    <property type="evidence" value="ECO:0007669"/>
    <property type="project" value="Ensembl"/>
</dbReference>
<feature type="transmembrane region" description="Helical" evidence="27">
    <location>
        <begin position="103"/>
        <end position="123"/>
    </location>
</feature>
<dbReference type="Gene3D" id="1.20.1420.30">
    <property type="entry name" value="NCX, central ion-binding region"/>
    <property type="match status" value="2"/>
</dbReference>
<keyword evidence="31" id="KW-1185">Reference proteome</keyword>
<accession>A0A2K5ETT8</accession>
<evidence type="ECO:0000256" key="2">
    <source>
        <dbReference type="ARBA" id="ARBA00005364"/>
    </source>
</evidence>
<keyword evidence="3" id="KW-0813">Transport</keyword>
<feature type="domain" description="Sodium/calcium exchanger membrane region" evidence="29">
    <location>
        <begin position="427"/>
        <end position="474"/>
    </location>
</feature>
<dbReference type="Ensembl" id="ENSANAT00000054680.1">
    <property type="protein sequence ID" value="ENSANAP00000036605.1"/>
    <property type="gene ID" value="ENSANAG00000035804.1"/>
</dbReference>
<comment type="similarity">
    <text evidence="2">Belongs to the Ca(2+):cation antiporter (CaCA) (TC 2.A.19) family. SLC24A subfamily.</text>
</comment>
<evidence type="ECO:0000256" key="20">
    <source>
        <dbReference type="ARBA" id="ARBA00052338"/>
    </source>
</evidence>
<keyword evidence="15" id="KW-0496">Mitochondrion</keyword>
<evidence type="ECO:0000256" key="18">
    <source>
        <dbReference type="ARBA" id="ARBA00023201"/>
    </source>
</evidence>
<organism evidence="30 31">
    <name type="scientific">Aotus nancymaae</name>
    <name type="common">Ma's night monkey</name>
    <dbReference type="NCBI Taxonomy" id="37293"/>
    <lineage>
        <taxon>Eukaryota</taxon>
        <taxon>Metazoa</taxon>
        <taxon>Chordata</taxon>
        <taxon>Craniata</taxon>
        <taxon>Vertebrata</taxon>
        <taxon>Euteleostomi</taxon>
        <taxon>Mammalia</taxon>
        <taxon>Eutheria</taxon>
        <taxon>Euarchontoglires</taxon>
        <taxon>Primates</taxon>
        <taxon>Haplorrhini</taxon>
        <taxon>Platyrrhini</taxon>
        <taxon>Aotidae</taxon>
        <taxon>Aotus</taxon>
    </lineage>
</organism>
<keyword evidence="8 27" id="KW-0812">Transmembrane</keyword>
<dbReference type="GO" id="GO:0051480">
    <property type="term" value="P:regulation of cytosolic calcium ion concentration"/>
    <property type="evidence" value="ECO:0007669"/>
    <property type="project" value="Ensembl"/>
</dbReference>
<keyword evidence="5" id="KW-0109">Calcium transport</keyword>
<keyword evidence="10" id="KW-0999">Mitochondrion inner membrane</keyword>
<dbReference type="GeneTree" id="ENSGT00940000157433"/>
<keyword evidence="9 28" id="KW-0732">Signal</keyword>
<dbReference type="GO" id="GO:0042803">
    <property type="term" value="F:protein homodimerization activity"/>
    <property type="evidence" value="ECO:0007669"/>
    <property type="project" value="Ensembl"/>
</dbReference>
<evidence type="ECO:0000256" key="15">
    <source>
        <dbReference type="ARBA" id="ARBA00023128"/>
    </source>
</evidence>
<evidence type="ECO:0000313" key="30">
    <source>
        <dbReference type="Ensembl" id="ENSANAP00000036605.1"/>
    </source>
</evidence>
<dbReference type="Proteomes" id="UP000233020">
    <property type="component" value="Unplaced"/>
</dbReference>
<dbReference type="PANTHER" id="PTHR12266">
    <property type="entry name" value="NA+/CA2+ K+ INDEPENDENT EXCHANGER"/>
    <property type="match status" value="1"/>
</dbReference>
<dbReference type="InterPro" id="IPR044880">
    <property type="entry name" value="NCX_ion-bd_dom_sf"/>
</dbReference>
<dbReference type="FunFam" id="1.20.1420.30:FF:000023">
    <property type="entry name" value="Mitochondrial sodium/calcium exchanger protein"/>
    <property type="match status" value="1"/>
</dbReference>
<comment type="subcellular location">
    <subcellularLocation>
        <location evidence="1">Mitochondrion inner membrane</location>
        <topology evidence="1">Multi-pass membrane protein</topology>
    </subcellularLocation>
</comment>
<evidence type="ECO:0000256" key="9">
    <source>
        <dbReference type="ARBA" id="ARBA00022729"/>
    </source>
</evidence>
<feature type="transmembrane region" description="Helical" evidence="27">
    <location>
        <begin position="172"/>
        <end position="199"/>
    </location>
</feature>
<comment type="catalytic activity">
    <reaction evidence="20">
        <text>3 Li(+)(out) + Ca(2+)(in) = 3 Li(+)(in) + Ca(2+)(out)</text>
        <dbReference type="Rhea" id="RHEA:72631"/>
        <dbReference type="ChEBI" id="CHEBI:29108"/>
        <dbReference type="ChEBI" id="CHEBI:49713"/>
    </reaction>
</comment>
<comment type="catalytic activity">
    <reaction evidence="19">
        <text>Ca(2+)(in) + 3 Na(+)(out) = Ca(2+)(out) + 3 Na(+)(in)</text>
        <dbReference type="Rhea" id="RHEA:69955"/>
        <dbReference type="ChEBI" id="CHEBI:29101"/>
        <dbReference type="ChEBI" id="CHEBI:29108"/>
    </reaction>
</comment>
<feature type="transmembrane region" description="Helical" evidence="27">
    <location>
        <begin position="551"/>
        <end position="575"/>
    </location>
</feature>
<evidence type="ECO:0000256" key="22">
    <source>
        <dbReference type="ARBA" id="ARBA00076357"/>
    </source>
</evidence>
<evidence type="ECO:0000256" key="17">
    <source>
        <dbReference type="ARBA" id="ARBA00023180"/>
    </source>
</evidence>
<dbReference type="GO" id="GO:0005886">
    <property type="term" value="C:plasma membrane"/>
    <property type="evidence" value="ECO:0007669"/>
    <property type="project" value="Ensembl"/>
</dbReference>
<evidence type="ECO:0000256" key="24">
    <source>
        <dbReference type="ARBA" id="ARBA00077141"/>
    </source>
</evidence>
<dbReference type="STRING" id="37293.ENSANAP00000036605"/>
<keyword evidence="4" id="KW-0050">Antiport</keyword>
<reference evidence="30" key="2">
    <citation type="submission" date="2025-09" db="UniProtKB">
        <authorList>
            <consortium name="Ensembl"/>
        </authorList>
    </citation>
    <scope>IDENTIFICATION</scope>
</reference>
<keyword evidence="18" id="KW-0739">Sodium transport</keyword>
<keyword evidence="7" id="KW-0452">Lithium</keyword>
<dbReference type="InterPro" id="IPR004837">
    <property type="entry name" value="NaCa_Exmemb"/>
</dbReference>
<evidence type="ECO:0000256" key="14">
    <source>
        <dbReference type="ARBA" id="ARBA00023065"/>
    </source>
</evidence>
<dbReference type="GO" id="GO:0050796">
    <property type="term" value="P:regulation of insulin secretion"/>
    <property type="evidence" value="ECO:0007669"/>
    <property type="project" value="Ensembl"/>
</dbReference>
<keyword evidence="6" id="KW-0716">Sensory transduction</keyword>
<keyword evidence="11" id="KW-0106">Calcium</keyword>
<evidence type="ECO:0000256" key="7">
    <source>
        <dbReference type="ARBA" id="ARBA00022671"/>
    </source>
</evidence>
<evidence type="ECO:0000256" key="4">
    <source>
        <dbReference type="ARBA" id="ARBA00022449"/>
    </source>
</evidence>
<evidence type="ECO:0000256" key="8">
    <source>
        <dbReference type="ARBA" id="ARBA00022692"/>
    </source>
</evidence>
<evidence type="ECO:0000256" key="5">
    <source>
        <dbReference type="ARBA" id="ARBA00022568"/>
    </source>
</evidence>
<dbReference type="InterPro" id="IPR051359">
    <property type="entry name" value="CaCA_antiporter"/>
</dbReference>
<name>A0A2K5ETT8_AOTNA</name>
<evidence type="ECO:0000256" key="28">
    <source>
        <dbReference type="SAM" id="SignalP"/>
    </source>
</evidence>
<evidence type="ECO:0000256" key="1">
    <source>
        <dbReference type="ARBA" id="ARBA00004448"/>
    </source>
</evidence>
<evidence type="ECO:0000313" key="31">
    <source>
        <dbReference type="Proteomes" id="UP000233020"/>
    </source>
</evidence>
<dbReference type="AlphaFoldDB" id="A0A2K5ETT8"/>
<dbReference type="GO" id="GO:0099093">
    <property type="term" value="P:calcium export from the mitochondrion"/>
    <property type="evidence" value="ECO:0007669"/>
    <property type="project" value="Ensembl"/>
</dbReference>
<feature type="domain" description="Sodium/calcium exchanger membrane region" evidence="29">
    <location>
        <begin position="106"/>
        <end position="250"/>
    </location>
</feature>
<feature type="transmembrane region" description="Helical" evidence="27">
    <location>
        <begin position="393"/>
        <end position="412"/>
    </location>
</feature>
<evidence type="ECO:0000256" key="26">
    <source>
        <dbReference type="ARBA" id="ARBA00082808"/>
    </source>
</evidence>
<feature type="transmembrane region" description="Helical" evidence="27">
    <location>
        <begin position="236"/>
        <end position="256"/>
    </location>
</feature>
<protein>
    <recommendedName>
        <fullName evidence="21">Mitochondrial sodium/calcium exchanger protein</fullName>
    </recommendedName>
    <alternativeName>
        <fullName evidence="25">Na(+)/K(+)/Ca(2+)-exchange protein 6</fullName>
    </alternativeName>
    <alternativeName>
        <fullName evidence="24">Sodium/calcium exchanger protein, mitochondrial</fullName>
    </alternativeName>
    <alternativeName>
        <fullName evidence="23">Sodium/potassium/calcium exchanger 6</fullName>
    </alternativeName>
    <alternativeName>
        <fullName evidence="26">Solute carrier family 24 member 6</fullName>
    </alternativeName>
    <alternativeName>
        <fullName evidence="22">Solute carrier family 8 member B1</fullName>
    </alternativeName>
</protein>
<evidence type="ECO:0000256" key="21">
    <source>
        <dbReference type="ARBA" id="ARBA00073621"/>
    </source>
</evidence>
<evidence type="ECO:0000256" key="23">
    <source>
        <dbReference type="ARBA" id="ARBA00076738"/>
    </source>
</evidence>
<dbReference type="Pfam" id="PF01699">
    <property type="entry name" value="Na_Ca_ex"/>
    <property type="match status" value="2"/>
</dbReference>
<feature type="chain" id="PRO_5014409024" description="Mitochondrial sodium/calcium exchanger protein" evidence="28">
    <location>
        <begin position="27"/>
        <end position="580"/>
    </location>
</feature>
<feature type="transmembrane region" description="Helical" evidence="27">
    <location>
        <begin position="448"/>
        <end position="471"/>
    </location>
</feature>
<dbReference type="GO" id="GO:0030061">
    <property type="term" value="C:mitochondrial crista"/>
    <property type="evidence" value="ECO:0007669"/>
    <property type="project" value="Ensembl"/>
</dbReference>
<evidence type="ECO:0000256" key="6">
    <source>
        <dbReference type="ARBA" id="ARBA00022606"/>
    </source>
</evidence>
<evidence type="ECO:0000256" key="13">
    <source>
        <dbReference type="ARBA" id="ARBA00023053"/>
    </source>
</evidence>
<dbReference type="PANTHER" id="PTHR12266:SF0">
    <property type="entry name" value="MITOCHONDRIAL SODIUM_CALCIUM EXCHANGER PROTEIN"/>
    <property type="match status" value="1"/>
</dbReference>
<keyword evidence="17" id="KW-0325">Glycoprotein</keyword>
<evidence type="ECO:0000256" key="25">
    <source>
        <dbReference type="ARBA" id="ARBA00081341"/>
    </source>
</evidence>
<evidence type="ECO:0000256" key="27">
    <source>
        <dbReference type="SAM" id="Phobius"/>
    </source>
</evidence>
<feature type="transmembrane region" description="Helical" evidence="27">
    <location>
        <begin position="520"/>
        <end position="539"/>
    </location>
</feature>